<evidence type="ECO:0000313" key="3">
    <source>
        <dbReference type="Proteomes" id="UP000051269"/>
    </source>
</evidence>
<dbReference type="Gene3D" id="3.30.930.10">
    <property type="entry name" value="Bira Bifunctional Protein, Domain 2"/>
    <property type="match status" value="1"/>
</dbReference>
<organism evidence="2 3">
    <name type="scientific">Verrucomicrobia subdivision 6 bacterium BACL9 MAG-120507-bin52</name>
    <dbReference type="NCBI Taxonomy" id="1655590"/>
    <lineage>
        <taxon>Bacteria</taxon>
        <taxon>Pseudomonadati</taxon>
        <taxon>Verrucomicrobiota</taxon>
        <taxon>Verrucomicrobiia</taxon>
        <taxon>Verrucomicrobiales</taxon>
        <taxon>Verrucomicrobia subdivision 6</taxon>
    </lineage>
</organism>
<feature type="domain" description="BPL/LPL catalytic" evidence="1">
    <location>
        <begin position="38"/>
        <end position="227"/>
    </location>
</feature>
<proteinExistence type="predicted"/>
<evidence type="ECO:0000259" key="1">
    <source>
        <dbReference type="PROSITE" id="PS51733"/>
    </source>
</evidence>
<dbReference type="Proteomes" id="UP000051269">
    <property type="component" value="Unassembled WGS sequence"/>
</dbReference>
<dbReference type="EMBL" id="LIBO01000003">
    <property type="protein sequence ID" value="KRO63197.1"/>
    <property type="molecule type" value="Genomic_DNA"/>
</dbReference>
<dbReference type="Pfam" id="PF21948">
    <property type="entry name" value="LplA-B_cat"/>
    <property type="match status" value="1"/>
</dbReference>
<reference evidence="2 3" key="1">
    <citation type="submission" date="2015-10" db="EMBL/GenBank/DDBJ databases">
        <title>Metagenome-Assembled Genomes uncover a global brackish microbiome.</title>
        <authorList>
            <person name="Hugerth L.W."/>
            <person name="Larsson J."/>
            <person name="Alneberg J."/>
            <person name="Lindh M.V."/>
            <person name="Legrand C."/>
            <person name="Pinhassi J."/>
            <person name="Andersson A.F."/>
        </authorList>
    </citation>
    <scope>NUCLEOTIDE SEQUENCE [LARGE SCALE GENOMIC DNA]</scope>
    <source>
        <strain evidence="2">BACL18 MAG-120507-bin52</strain>
    </source>
</reference>
<protein>
    <recommendedName>
        <fullName evidence="1">BPL/LPL catalytic domain-containing protein</fullName>
    </recommendedName>
</protein>
<dbReference type="PROSITE" id="PS51733">
    <property type="entry name" value="BPL_LPL_CATALYTIC"/>
    <property type="match status" value="1"/>
</dbReference>
<comment type="caution">
    <text evidence="2">The sequence shown here is derived from an EMBL/GenBank/DDBJ whole genome shotgun (WGS) entry which is preliminary data.</text>
</comment>
<dbReference type="InterPro" id="IPR004143">
    <property type="entry name" value="BPL_LPL_catalytic"/>
</dbReference>
<dbReference type="PANTHER" id="PTHR43679:SF2">
    <property type="entry name" value="OCTANOYL-[GCVH]:PROTEIN N-OCTANOYLTRANSFERASE"/>
    <property type="match status" value="1"/>
</dbReference>
<accession>A0A0R2RRR2</accession>
<dbReference type="SUPFAM" id="SSF55681">
    <property type="entry name" value="Class II aaRS and biotin synthetases"/>
    <property type="match status" value="1"/>
</dbReference>
<name>A0A0R2RRR2_9BACT</name>
<dbReference type="PANTHER" id="PTHR43679">
    <property type="entry name" value="OCTANOYLTRANSFERASE LIPM-RELATED"/>
    <property type="match status" value="1"/>
</dbReference>
<dbReference type="InterPro" id="IPR045864">
    <property type="entry name" value="aa-tRNA-synth_II/BPL/LPL"/>
</dbReference>
<evidence type="ECO:0000313" key="2">
    <source>
        <dbReference type="EMBL" id="KRO63197.1"/>
    </source>
</evidence>
<gene>
    <name evidence="2" type="ORF">ABR82_04260</name>
</gene>
<sequence>MPAPKVVPIVKGMASRLIVHPAENPARNMAIDEALLRLVQTPTLRIYAWSQRCVSLGYFQKASVAPSDRPFVRRYTGGGLVEHGQDLTYTLVLPPLHPLTTAGTLFSYQTIHQAIAQALHDCGVPCHLATAKPDQDDPACFLKPVPADILDPKGRKLAGAAQRRTKQGCLHQGTILLSQAIPAQLLELLPESLGECLGQPLLPSTMTPPEIQLANELEQDRYSRREWNFSR</sequence>
<dbReference type="AlphaFoldDB" id="A0A0R2RRR2"/>
<dbReference type="InterPro" id="IPR050664">
    <property type="entry name" value="Octanoyltrans_LipM/LipL"/>
</dbReference>